<dbReference type="InterPro" id="IPR036264">
    <property type="entry name" value="Bact_exopeptidase_dim_dom"/>
</dbReference>
<dbReference type="GO" id="GO:0046872">
    <property type="term" value="F:metal ion binding"/>
    <property type="evidence" value="ECO:0007669"/>
    <property type="project" value="UniProtKB-KW"/>
</dbReference>
<comment type="caution">
    <text evidence="3">The sequence shown here is derived from an EMBL/GenBank/DDBJ whole genome shotgun (WGS) entry which is preliminary data.</text>
</comment>
<dbReference type="eggNOG" id="COG1473">
    <property type="taxonomic scope" value="Bacteria"/>
</dbReference>
<dbReference type="AlphaFoldDB" id="F7NDW2"/>
<keyword evidence="3" id="KW-0378">Hydrolase</keyword>
<dbReference type="Pfam" id="PF07687">
    <property type="entry name" value="M20_dimer"/>
    <property type="match status" value="1"/>
</dbReference>
<feature type="binding site" evidence="1">
    <location>
        <position position="407"/>
    </location>
    <ligand>
        <name>Mn(2+)</name>
        <dbReference type="ChEBI" id="CHEBI:29035"/>
        <label>2</label>
    </ligand>
</feature>
<dbReference type="PANTHER" id="PTHR30575">
    <property type="entry name" value="PEPTIDASE M20"/>
    <property type="match status" value="1"/>
</dbReference>
<feature type="binding site" evidence="1">
    <location>
        <position position="186"/>
    </location>
    <ligand>
        <name>Mn(2+)</name>
        <dbReference type="ChEBI" id="CHEBI:29035"/>
        <label>2</label>
    </ligand>
</feature>
<dbReference type="GO" id="GO:0016805">
    <property type="term" value="F:dipeptidase activity"/>
    <property type="evidence" value="ECO:0007669"/>
    <property type="project" value="TreeGrafter"/>
</dbReference>
<accession>F7NDW2</accession>
<dbReference type="InterPro" id="IPR002933">
    <property type="entry name" value="Peptidase_M20"/>
</dbReference>
<keyword evidence="4" id="KW-1185">Reference proteome</keyword>
<reference evidence="3 4" key="1">
    <citation type="journal article" date="2011" name="EMBO J.">
        <title>Structural diversity of bacterial flagellar motors.</title>
        <authorList>
            <person name="Chen S."/>
            <person name="Beeby M."/>
            <person name="Murphy G.E."/>
            <person name="Leadbetter J.R."/>
            <person name="Hendrixson D.R."/>
            <person name="Briegel A."/>
            <person name="Li Z."/>
            <person name="Shi J."/>
            <person name="Tocheva E.I."/>
            <person name="Muller A."/>
            <person name="Dobro M.J."/>
            <person name="Jensen G.J."/>
        </authorList>
    </citation>
    <scope>NUCLEOTIDE SEQUENCE [LARGE SCALE GENOMIC DNA]</scope>
    <source>
        <strain evidence="3 4">DSM 6540</strain>
    </source>
</reference>
<dbReference type="PANTHER" id="PTHR30575:SF3">
    <property type="entry name" value="PEPTIDASE M20 DIMERISATION DOMAIN-CONTAINING PROTEIN"/>
    <property type="match status" value="1"/>
</dbReference>
<proteinExistence type="predicted"/>
<evidence type="ECO:0000313" key="3">
    <source>
        <dbReference type="EMBL" id="EGO65777.1"/>
    </source>
</evidence>
<dbReference type="SUPFAM" id="SSF53187">
    <property type="entry name" value="Zn-dependent exopeptidases"/>
    <property type="match status" value="1"/>
</dbReference>
<dbReference type="GO" id="GO:0005737">
    <property type="term" value="C:cytoplasm"/>
    <property type="evidence" value="ECO:0007669"/>
    <property type="project" value="TreeGrafter"/>
</dbReference>
<sequence>MLDASVIKLAQAVEKKTVERRRDFHKFAESAWTEFRTASIVADTLSSLEYEVLAGDQAIDAAAMMGVPSLQELKKHAERALAQGANPKWVNIMQGGKTGVVGVMRFAKPGPTVALRFDMDANDAVEVQEDSHRPYREGFASVNKDAMHACGHDGHTAVGLAVAEVLAGLKDQLAGTVKLIFQPAEEGVRGAKAMMVKGIVDDVDYLLGMHFGVTLKRVGQVACQTEGFLATTKLDAVFTGAPAHAGAAPENGKNALLAAATASLNLHAISRHSAGASRINVGVMQAGTGRNVVPANALLKLETRGTTSVINEYVYTEAMRIIQTAAAMYDVKVAVTEMGGAAGCGNDAALVERVRQVAERINLFDEFVPAGNIGGSEDCTYFMERVQQHGGQAAYVMVGTELTAGHHDFKFDFNEQALFKAVAFLSSAAADLLAKK</sequence>
<dbReference type="Gene3D" id="3.40.630.10">
    <property type="entry name" value="Zn peptidases"/>
    <property type="match status" value="2"/>
</dbReference>
<feature type="binding site" evidence="1">
    <location>
        <position position="210"/>
    </location>
    <ligand>
        <name>Mn(2+)</name>
        <dbReference type="ChEBI" id="CHEBI:29035"/>
        <label>2</label>
    </ligand>
</feature>
<evidence type="ECO:0000259" key="2">
    <source>
        <dbReference type="Pfam" id="PF07687"/>
    </source>
</evidence>
<dbReference type="GO" id="GO:0071713">
    <property type="term" value="F:para-aminobenzoyl-glutamate hydrolase activity"/>
    <property type="evidence" value="ECO:0007669"/>
    <property type="project" value="TreeGrafter"/>
</dbReference>
<dbReference type="Proteomes" id="UP000003240">
    <property type="component" value="Unassembled WGS sequence"/>
</dbReference>
<feature type="binding site" evidence="1">
    <location>
        <position position="152"/>
    </location>
    <ligand>
        <name>Mn(2+)</name>
        <dbReference type="ChEBI" id="CHEBI:29035"/>
        <label>2</label>
    </ligand>
</feature>
<dbReference type="InterPro" id="IPR052030">
    <property type="entry name" value="Peptidase_M20/M20A_hydrolases"/>
</dbReference>
<evidence type="ECO:0000313" key="4">
    <source>
        <dbReference type="Proteomes" id="UP000003240"/>
    </source>
</evidence>
<dbReference type="Pfam" id="PF01546">
    <property type="entry name" value="Peptidase_M20"/>
    <property type="match status" value="1"/>
</dbReference>
<keyword evidence="1" id="KW-0479">Metal-binding</keyword>
<dbReference type="SUPFAM" id="SSF55031">
    <property type="entry name" value="Bacterial exopeptidase dimerisation domain"/>
    <property type="match status" value="1"/>
</dbReference>
<comment type="cofactor">
    <cofactor evidence="1">
        <name>Mn(2+)</name>
        <dbReference type="ChEBI" id="CHEBI:29035"/>
    </cofactor>
    <text evidence="1">The Mn(2+) ion enhances activity.</text>
</comment>
<organism evidence="3 4">
    <name type="scientific">Acetonema longum DSM 6540</name>
    <dbReference type="NCBI Taxonomy" id="1009370"/>
    <lineage>
        <taxon>Bacteria</taxon>
        <taxon>Bacillati</taxon>
        <taxon>Bacillota</taxon>
        <taxon>Negativicutes</taxon>
        <taxon>Acetonemataceae</taxon>
        <taxon>Acetonema</taxon>
    </lineage>
</organism>
<name>F7NDW2_9FIRM</name>
<dbReference type="NCBIfam" id="TIGR01891">
    <property type="entry name" value="amidohydrolases"/>
    <property type="match status" value="1"/>
</dbReference>
<dbReference type="STRING" id="1009370.ALO_01100"/>
<keyword evidence="1" id="KW-0464">Manganese</keyword>
<feature type="domain" description="Peptidase M20 dimerisation" evidence="2">
    <location>
        <begin position="237"/>
        <end position="317"/>
    </location>
</feature>
<dbReference type="EMBL" id="AFGF01000013">
    <property type="protein sequence ID" value="EGO65777.1"/>
    <property type="molecule type" value="Genomic_DNA"/>
</dbReference>
<dbReference type="MEROPS" id="M20.020"/>
<protein>
    <submittedName>
        <fullName evidence="3">Amidohydrolase</fullName>
    </submittedName>
</protein>
<dbReference type="GO" id="GO:0046657">
    <property type="term" value="P:folic acid catabolic process"/>
    <property type="evidence" value="ECO:0007669"/>
    <property type="project" value="TreeGrafter"/>
</dbReference>
<feature type="binding site" evidence="1">
    <location>
        <position position="150"/>
    </location>
    <ligand>
        <name>Mn(2+)</name>
        <dbReference type="ChEBI" id="CHEBI:29035"/>
        <label>2</label>
    </ligand>
</feature>
<dbReference type="InterPro" id="IPR017439">
    <property type="entry name" value="Amidohydrolase"/>
</dbReference>
<evidence type="ECO:0000256" key="1">
    <source>
        <dbReference type="PIRSR" id="PIRSR005962-1"/>
    </source>
</evidence>
<dbReference type="PIRSF" id="PIRSF005962">
    <property type="entry name" value="Pept_M20D_amidohydro"/>
    <property type="match status" value="1"/>
</dbReference>
<gene>
    <name evidence="3" type="ORF">ALO_01100</name>
</gene>
<dbReference type="InterPro" id="IPR011650">
    <property type="entry name" value="Peptidase_M20_dimer"/>
</dbReference>
<dbReference type="RefSeq" id="WP_004091920.1">
    <property type="nucleotide sequence ID" value="NZ_AFGF01000013.1"/>
</dbReference>